<keyword evidence="2" id="KW-1185">Reference proteome</keyword>
<dbReference type="Pfam" id="PF21835">
    <property type="entry name" value="YIEGIA_cap"/>
    <property type="match status" value="1"/>
</dbReference>
<dbReference type="RefSeq" id="WP_075527853.1">
    <property type="nucleotide sequence ID" value="NZ_CP017560.1"/>
</dbReference>
<dbReference type="Proteomes" id="UP000185746">
    <property type="component" value="Chromosome"/>
</dbReference>
<dbReference type="InterPro" id="IPR054055">
    <property type="entry name" value="YpzH"/>
</dbReference>
<proteinExistence type="predicted"/>
<organism evidence="1 2">
    <name type="scientific">Sporosarcina ureilytica</name>
    <dbReference type="NCBI Taxonomy" id="298596"/>
    <lineage>
        <taxon>Bacteria</taxon>
        <taxon>Bacillati</taxon>
        <taxon>Bacillota</taxon>
        <taxon>Bacilli</taxon>
        <taxon>Bacillales</taxon>
        <taxon>Caryophanaceae</taxon>
        <taxon>Sporosarcina</taxon>
    </lineage>
</organism>
<accession>A0A1D8JG67</accession>
<name>A0A1D8JG67_9BACL</name>
<dbReference type="AlphaFoldDB" id="A0A1D8JG67"/>
<evidence type="ECO:0000313" key="1">
    <source>
        <dbReference type="EMBL" id="AOV07715.1"/>
    </source>
</evidence>
<sequence length="62" mass="6798">MSTETEIVAIVTTKKEMLQGGGAPVFIVNENKELQETAMNLEKILDAETHEISPTTLILVAR</sequence>
<gene>
    <name evidence="1" type="ORF">BI350_09335</name>
</gene>
<reference evidence="1 2" key="1">
    <citation type="submission" date="2016-09" db="EMBL/GenBank/DDBJ databases">
        <title>Complete genome sequence of the Lysinibacillus sphaericus LMG 22257, a specie of Bacillus with ureolytic activity that can effectively biodeposit calcium carbonate.</title>
        <authorList>
            <person name="Yan W."/>
        </authorList>
    </citation>
    <scope>NUCLEOTIDE SEQUENCE [LARGE SCALE GENOMIC DNA]</scope>
    <source>
        <strain evidence="1 2">LMG 22257</strain>
    </source>
</reference>
<protein>
    <submittedName>
        <fullName evidence="1">Uncharacterized protein</fullName>
    </submittedName>
</protein>
<dbReference type="EMBL" id="CP017560">
    <property type="protein sequence ID" value="AOV07715.1"/>
    <property type="molecule type" value="Genomic_DNA"/>
</dbReference>
<evidence type="ECO:0000313" key="2">
    <source>
        <dbReference type="Proteomes" id="UP000185746"/>
    </source>
</evidence>
<dbReference type="KEGG" id="surl:BI350_09335"/>